<accession>A0ABN0V9F6</accession>
<dbReference type="PROSITE" id="PS51186">
    <property type="entry name" value="GNAT"/>
    <property type="match status" value="1"/>
</dbReference>
<dbReference type="InterPro" id="IPR016181">
    <property type="entry name" value="Acyl_CoA_acyltransferase"/>
</dbReference>
<reference evidence="2 3" key="1">
    <citation type="journal article" date="2019" name="Int. J. Syst. Evol. Microbiol.">
        <title>The Global Catalogue of Microorganisms (GCM) 10K type strain sequencing project: providing services to taxonomists for standard genome sequencing and annotation.</title>
        <authorList>
            <consortium name="The Broad Institute Genomics Platform"/>
            <consortium name="The Broad Institute Genome Sequencing Center for Infectious Disease"/>
            <person name="Wu L."/>
            <person name="Ma J."/>
        </authorList>
    </citation>
    <scope>NUCLEOTIDE SEQUENCE [LARGE SCALE GENOMIC DNA]</scope>
    <source>
        <strain evidence="2 3">JCM 10425</strain>
    </source>
</reference>
<dbReference type="InterPro" id="IPR000182">
    <property type="entry name" value="GNAT_dom"/>
</dbReference>
<proteinExistence type="predicted"/>
<comment type="caution">
    <text evidence="2">The sequence shown here is derived from an EMBL/GenBank/DDBJ whole genome shotgun (WGS) entry which is preliminary data.</text>
</comment>
<dbReference type="CDD" id="cd04301">
    <property type="entry name" value="NAT_SF"/>
    <property type="match status" value="1"/>
</dbReference>
<evidence type="ECO:0000313" key="3">
    <source>
        <dbReference type="Proteomes" id="UP001500967"/>
    </source>
</evidence>
<dbReference type="RefSeq" id="WP_344654334.1">
    <property type="nucleotide sequence ID" value="NZ_BAAAGX010000046.1"/>
</dbReference>
<organism evidence="2 3">
    <name type="scientific">Cryptosporangium japonicum</name>
    <dbReference type="NCBI Taxonomy" id="80872"/>
    <lineage>
        <taxon>Bacteria</taxon>
        <taxon>Bacillati</taxon>
        <taxon>Actinomycetota</taxon>
        <taxon>Actinomycetes</taxon>
        <taxon>Cryptosporangiales</taxon>
        <taxon>Cryptosporangiaceae</taxon>
        <taxon>Cryptosporangium</taxon>
    </lineage>
</organism>
<feature type="domain" description="N-acetyltransferase" evidence="1">
    <location>
        <begin position="1"/>
        <end position="92"/>
    </location>
</feature>
<keyword evidence="3" id="KW-1185">Reference proteome</keyword>
<name>A0ABN0V9F6_9ACTN</name>
<dbReference type="SUPFAM" id="SSF55729">
    <property type="entry name" value="Acyl-CoA N-acyltransferases (Nat)"/>
    <property type="match status" value="1"/>
</dbReference>
<sequence>MLSAAVKCVRSRWLVGFVDVIGDGGVHAVLLDTAVRPGHRRRGVGARLVSEAATAAARLGCHWRHVDYEPHLATFYEQAWEMRPTSAARLRR</sequence>
<gene>
    <name evidence="2" type="ORF">GCM10009539_81650</name>
</gene>
<evidence type="ECO:0000259" key="1">
    <source>
        <dbReference type="PROSITE" id="PS51186"/>
    </source>
</evidence>
<dbReference type="Pfam" id="PF13508">
    <property type="entry name" value="Acetyltransf_7"/>
    <property type="match status" value="1"/>
</dbReference>
<dbReference type="EMBL" id="BAAAGX010000046">
    <property type="protein sequence ID" value="GAA0281464.1"/>
    <property type="molecule type" value="Genomic_DNA"/>
</dbReference>
<protein>
    <recommendedName>
        <fullName evidence="1">N-acetyltransferase domain-containing protein</fullName>
    </recommendedName>
</protein>
<evidence type="ECO:0000313" key="2">
    <source>
        <dbReference type="EMBL" id="GAA0281464.1"/>
    </source>
</evidence>
<dbReference type="Gene3D" id="3.40.630.30">
    <property type="match status" value="1"/>
</dbReference>
<dbReference type="Proteomes" id="UP001500967">
    <property type="component" value="Unassembled WGS sequence"/>
</dbReference>